<organism evidence="1 2">
    <name type="scientific">Plakobranchus ocellatus</name>
    <dbReference type="NCBI Taxonomy" id="259542"/>
    <lineage>
        <taxon>Eukaryota</taxon>
        <taxon>Metazoa</taxon>
        <taxon>Spiralia</taxon>
        <taxon>Lophotrochozoa</taxon>
        <taxon>Mollusca</taxon>
        <taxon>Gastropoda</taxon>
        <taxon>Heterobranchia</taxon>
        <taxon>Euthyneura</taxon>
        <taxon>Panpulmonata</taxon>
        <taxon>Sacoglossa</taxon>
        <taxon>Placobranchoidea</taxon>
        <taxon>Plakobranchidae</taxon>
        <taxon>Plakobranchus</taxon>
    </lineage>
</organism>
<sequence>MEATGFTSYGPMVRHLGYGDLWGQASVRVASFELRMESLQLWRNVSSRLHSVTISCLTIALPPLRHWDTLILPGSGTATTDFKCRFRVYSNFNCSRCDSDRPFLAPGQQEVQGFLVSGAHTIVDQDVDARIQGLQDGGEAPEHVGQTLKL</sequence>
<evidence type="ECO:0000313" key="2">
    <source>
        <dbReference type="Proteomes" id="UP000735302"/>
    </source>
</evidence>
<name>A0AAV4BRI4_9GAST</name>
<evidence type="ECO:0000313" key="1">
    <source>
        <dbReference type="EMBL" id="GFO21942.1"/>
    </source>
</evidence>
<protein>
    <submittedName>
        <fullName evidence="1">Uncharacterized protein</fullName>
    </submittedName>
</protein>
<dbReference type="AlphaFoldDB" id="A0AAV4BRI4"/>
<reference evidence="1 2" key="1">
    <citation type="journal article" date="2021" name="Elife">
        <title>Chloroplast acquisition without the gene transfer in kleptoplastic sea slugs, Plakobranchus ocellatus.</title>
        <authorList>
            <person name="Maeda T."/>
            <person name="Takahashi S."/>
            <person name="Yoshida T."/>
            <person name="Shimamura S."/>
            <person name="Takaki Y."/>
            <person name="Nagai Y."/>
            <person name="Toyoda A."/>
            <person name="Suzuki Y."/>
            <person name="Arimoto A."/>
            <person name="Ishii H."/>
            <person name="Satoh N."/>
            <person name="Nishiyama T."/>
            <person name="Hasebe M."/>
            <person name="Maruyama T."/>
            <person name="Minagawa J."/>
            <person name="Obokata J."/>
            <person name="Shigenobu S."/>
        </authorList>
    </citation>
    <scope>NUCLEOTIDE SEQUENCE [LARGE SCALE GENOMIC DNA]</scope>
</reference>
<accession>A0AAV4BRI4</accession>
<dbReference type="EMBL" id="BLXT01005315">
    <property type="protein sequence ID" value="GFO21942.1"/>
    <property type="molecule type" value="Genomic_DNA"/>
</dbReference>
<keyword evidence="2" id="KW-1185">Reference proteome</keyword>
<gene>
    <name evidence="1" type="ORF">PoB_004844700</name>
</gene>
<proteinExistence type="predicted"/>
<dbReference type="Proteomes" id="UP000735302">
    <property type="component" value="Unassembled WGS sequence"/>
</dbReference>
<comment type="caution">
    <text evidence="1">The sequence shown here is derived from an EMBL/GenBank/DDBJ whole genome shotgun (WGS) entry which is preliminary data.</text>
</comment>